<reference evidence="2 3" key="1">
    <citation type="submission" date="2020-12" db="EMBL/GenBank/DDBJ databases">
        <title>Metabolic potential, ecology and presence of endohyphal bacteria is reflected in genomic diversity of Mucoromycotina.</title>
        <authorList>
            <person name="Muszewska A."/>
            <person name="Okrasinska A."/>
            <person name="Steczkiewicz K."/>
            <person name="Drgas O."/>
            <person name="Orlowska M."/>
            <person name="Perlinska-Lenart U."/>
            <person name="Aleksandrzak-Piekarczyk T."/>
            <person name="Szatraj K."/>
            <person name="Zielenkiewicz U."/>
            <person name="Pilsyk S."/>
            <person name="Malc E."/>
            <person name="Mieczkowski P."/>
            <person name="Kruszewska J.S."/>
            <person name="Biernat P."/>
            <person name="Pawlowska J."/>
        </authorList>
    </citation>
    <scope>NUCLEOTIDE SEQUENCE [LARGE SCALE GENOMIC DNA]</scope>
    <source>
        <strain evidence="2 3">CBS 142.35</strain>
    </source>
</reference>
<name>A0A8H7VL90_9FUNG</name>
<keyword evidence="3" id="KW-1185">Reference proteome</keyword>
<evidence type="ECO:0000313" key="3">
    <source>
        <dbReference type="Proteomes" id="UP000646827"/>
    </source>
</evidence>
<proteinExistence type="predicted"/>
<comment type="caution">
    <text evidence="2">The sequence shown here is derived from an EMBL/GenBank/DDBJ whole genome shotgun (WGS) entry which is preliminary data.</text>
</comment>
<accession>A0A8H7VL90</accession>
<evidence type="ECO:0000256" key="1">
    <source>
        <dbReference type="SAM" id="MobiDB-lite"/>
    </source>
</evidence>
<gene>
    <name evidence="2" type="ORF">INT45_005816</name>
</gene>
<dbReference type="EMBL" id="JAEPRB010000013">
    <property type="protein sequence ID" value="KAG2226851.1"/>
    <property type="molecule type" value="Genomic_DNA"/>
</dbReference>
<dbReference type="Proteomes" id="UP000646827">
    <property type="component" value="Unassembled WGS sequence"/>
</dbReference>
<evidence type="ECO:0000313" key="2">
    <source>
        <dbReference type="EMBL" id="KAG2226851.1"/>
    </source>
</evidence>
<organism evidence="2 3">
    <name type="scientific">Circinella minor</name>
    <dbReference type="NCBI Taxonomy" id="1195481"/>
    <lineage>
        <taxon>Eukaryota</taxon>
        <taxon>Fungi</taxon>
        <taxon>Fungi incertae sedis</taxon>
        <taxon>Mucoromycota</taxon>
        <taxon>Mucoromycotina</taxon>
        <taxon>Mucoromycetes</taxon>
        <taxon>Mucorales</taxon>
        <taxon>Lichtheimiaceae</taxon>
        <taxon>Circinella</taxon>
    </lineage>
</organism>
<feature type="region of interest" description="Disordered" evidence="1">
    <location>
        <begin position="15"/>
        <end position="36"/>
    </location>
</feature>
<protein>
    <submittedName>
        <fullName evidence="2">Uncharacterized protein</fullName>
    </submittedName>
</protein>
<sequence>MHMYFMPPKSCKFEGTIRPTPLSSTAATKKEDGEEQRQYQRQFRLTGIDRAIVIDTFQAGLPNYHHD</sequence>
<dbReference type="AlphaFoldDB" id="A0A8H7VL90"/>